<sequence>MYFTAAIFSLALAIPAIAFPSNLTARDDLTCVHCGTTSDATLSDCQALVQPDVWNGAWAGGSNKCHWSNARPGWQNNEAFNVACHGNCCAYYSAYPGRPSTLDSEITRQRAASLLGCGATNVNKINGLEIAKADKSGVCLSNGDGCGDCFDDNDFASSCA</sequence>
<protein>
    <recommendedName>
        <fullName evidence="4">Secreted protein</fullName>
    </recommendedName>
</protein>
<keyword evidence="3" id="KW-1185">Reference proteome</keyword>
<feature type="chain" id="PRO_5042276300" description="Secreted protein" evidence="1">
    <location>
        <begin position="19"/>
        <end position="160"/>
    </location>
</feature>
<proteinExistence type="predicted"/>
<dbReference type="Proteomes" id="UP001218218">
    <property type="component" value="Unassembled WGS sequence"/>
</dbReference>
<evidence type="ECO:0000313" key="2">
    <source>
        <dbReference type="EMBL" id="KAJ7327880.1"/>
    </source>
</evidence>
<evidence type="ECO:0000256" key="1">
    <source>
        <dbReference type="SAM" id="SignalP"/>
    </source>
</evidence>
<evidence type="ECO:0000313" key="3">
    <source>
        <dbReference type="Proteomes" id="UP001218218"/>
    </source>
</evidence>
<dbReference type="EMBL" id="JARIHO010000040">
    <property type="protein sequence ID" value="KAJ7327880.1"/>
    <property type="molecule type" value="Genomic_DNA"/>
</dbReference>
<keyword evidence="1" id="KW-0732">Signal</keyword>
<comment type="caution">
    <text evidence="2">The sequence shown here is derived from an EMBL/GenBank/DDBJ whole genome shotgun (WGS) entry which is preliminary data.</text>
</comment>
<organism evidence="2 3">
    <name type="scientific">Mycena albidolilacea</name>
    <dbReference type="NCBI Taxonomy" id="1033008"/>
    <lineage>
        <taxon>Eukaryota</taxon>
        <taxon>Fungi</taxon>
        <taxon>Dikarya</taxon>
        <taxon>Basidiomycota</taxon>
        <taxon>Agaricomycotina</taxon>
        <taxon>Agaricomycetes</taxon>
        <taxon>Agaricomycetidae</taxon>
        <taxon>Agaricales</taxon>
        <taxon>Marasmiineae</taxon>
        <taxon>Mycenaceae</taxon>
        <taxon>Mycena</taxon>
    </lineage>
</organism>
<evidence type="ECO:0008006" key="4">
    <source>
        <dbReference type="Google" id="ProtNLM"/>
    </source>
</evidence>
<reference evidence="2" key="1">
    <citation type="submission" date="2023-03" db="EMBL/GenBank/DDBJ databases">
        <title>Massive genome expansion in bonnet fungi (Mycena s.s.) driven by repeated elements and novel gene families across ecological guilds.</title>
        <authorList>
            <consortium name="Lawrence Berkeley National Laboratory"/>
            <person name="Harder C.B."/>
            <person name="Miyauchi S."/>
            <person name="Viragh M."/>
            <person name="Kuo A."/>
            <person name="Thoen E."/>
            <person name="Andreopoulos B."/>
            <person name="Lu D."/>
            <person name="Skrede I."/>
            <person name="Drula E."/>
            <person name="Henrissat B."/>
            <person name="Morin E."/>
            <person name="Kohler A."/>
            <person name="Barry K."/>
            <person name="LaButti K."/>
            <person name="Morin E."/>
            <person name="Salamov A."/>
            <person name="Lipzen A."/>
            <person name="Mereny Z."/>
            <person name="Hegedus B."/>
            <person name="Baldrian P."/>
            <person name="Stursova M."/>
            <person name="Weitz H."/>
            <person name="Taylor A."/>
            <person name="Grigoriev I.V."/>
            <person name="Nagy L.G."/>
            <person name="Martin F."/>
            <person name="Kauserud H."/>
        </authorList>
    </citation>
    <scope>NUCLEOTIDE SEQUENCE</scope>
    <source>
        <strain evidence="2">CBHHK002</strain>
    </source>
</reference>
<feature type="signal peptide" evidence="1">
    <location>
        <begin position="1"/>
        <end position="18"/>
    </location>
</feature>
<name>A0AAD7EI53_9AGAR</name>
<accession>A0AAD7EI53</accession>
<dbReference type="AlphaFoldDB" id="A0AAD7EI53"/>
<gene>
    <name evidence="2" type="ORF">DFH08DRAFT_967672</name>
</gene>